<protein>
    <submittedName>
        <fullName evidence="1">Uncharacterized protein</fullName>
    </submittedName>
</protein>
<name>A0ABV0Z5K0_9TELE</name>
<sequence length="106" mass="12294">NKEFDSEIFYMRGLMKEEEKWSEGKMSRAVYREQAVFTMDYVNLPDSSVHGESYSDELVLALDSFPTSCSQRFSPSDALHTDHSKHFTLEPHSPTNTHAFIHRYAD</sequence>
<reference evidence="1 2" key="1">
    <citation type="submission" date="2021-06" db="EMBL/GenBank/DDBJ databases">
        <authorList>
            <person name="Palmer J.M."/>
        </authorList>
    </citation>
    <scope>NUCLEOTIDE SEQUENCE [LARGE SCALE GENOMIC DNA]</scope>
    <source>
        <strain evidence="1 2">AS_MEX2019</strain>
        <tissue evidence="1">Muscle</tissue>
    </source>
</reference>
<proteinExistence type="predicted"/>
<dbReference type="EMBL" id="JAHRIP010050700">
    <property type="protein sequence ID" value="MEQ2300905.1"/>
    <property type="molecule type" value="Genomic_DNA"/>
</dbReference>
<organism evidence="1 2">
    <name type="scientific">Ameca splendens</name>
    <dbReference type="NCBI Taxonomy" id="208324"/>
    <lineage>
        <taxon>Eukaryota</taxon>
        <taxon>Metazoa</taxon>
        <taxon>Chordata</taxon>
        <taxon>Craniata</taxon>
        <taxon>Vertebrata</taxon>
        <taxon>Euteleostomi</taxon>
        <taxon>Actinopterygii</taxon>
        <taxon>Neopterygii</taxon>
        <taxon>Teleostei</taxon>
        <taxon>Neoteleostei</taxon>
        <taxon>Acanthomorphata</taxon>
        <taxon>Ovalentaria</taxon>
        <taxon>Atherinomorphae</taxon>
        <taxon>Cyprinodontiformes</taxon>
        <taxon>Goodeidae</taxon>
        <taxon>Ameca</taxon>
    </lineage>
</organism>
<evidence type="ECO:0000313" key="1">
    <source>
        <dbReference type="EMBL" id="MEQ2300905.1"/>
    </source>
</evidence>
<keyword evidence="2" id="KW-1185">Reference proteome</keyword>
<evidence type="ECO:0000313" key="2">
    <source>
        <dbReference type="Proteomes" id="UP001469553"/>
    </source>
</evidence>
<gene>
    <name evidence="1" type="ORF">AMECASPLE_030607</name>
</gene>
<accession>A0ABV0Z5K0</accession>
<comment type="caution">
    <text evidence="1">The sequence shown here is derived from an EMBL/GenBank/DDBJ whole genome shotgun (WGS) entry which is preliminary data.</text>
</comment>
<dbReference type="Proteomes" id="UP001469553">
    <property type="component" value="Unassembled WGS sequence"/>
</dbReference>
<feature type="non-terminal residue" evidence="1">
    <location>
        <position position="1"/>
    </location>
</feature>